<protein>
    <submittedName>
        <fullName evidence="3">DEAD/DEAH box helicase family protein</fullName>
    </submittedName>
</protein>
<accession>A0ABR8PK49</accession>
<dbReference type="Proteomes" id="UP000659496">
    <property type="component" value="Unassembled WGS sequence"/>
</dbReference>
<dbReference type="PROSITE" id="PS51192">
    <property type="entry name" value="HELICASE_ATP_BIND_1"/>
    <property type="match status" value="1"/>
</dbReference>
<dbReference type="InterPro" id="IPR001650">
    <property type="entry name" value="Helicase_C-like"/>
</dbReference>
<dbReference type="Pfam" id="PF04851">
    <property type="entry name" value="ResIII"/>
    <property type="match status" value="1"/>
</dbReference>
<dbReference type="PROSITE" id="PS51194">
    <property type="entry name" value="HELICASE_CTER"/>
    <property type="match status" value="1"/>
</dbReference>
<gene>
    <name evidence="3" type="ORF">H9659_09250</name>
</gene>
<dbReference type="CDD" id="cd18799">
    <property type="entry name" value="SF2_C_EcoAI-like"/>
    <property type="match status" value="1"/>
</dbReference>
<proteinExistence type="predicted"/>
<evidence type="ECO:0000313" key="4">
    <source>
        <dbReference type="Proteomes" id="UP000659496"/>
    </source>
</evidence>
<dbReference type="PANTHER" id="PTHR47396:SF1">
    <property type="entry name" value="ATP-DEPENDENT HELICASE IRC3-RELATED"/>
    <property type="match status" value="1"/>
</dbReference>
<dbReference type="InterPro" id="IPR006935">
    <property type="entry name" value="Helicase/UvrB_N"/>
</dbReference>
<dbReference type="InterPro" id="IPR025202">
    <property type="entry name" value="PLD-like_dom"/>
</dbReference>
<feature type="domain" description="Helicase C-terminal" evidence="2">
    <location>
        <begin position="427"/>
        <end position="577"/>
    </location>
</feature>
<comment type="caution">
    <text evidence="3">The sequence shown here is derived from an EMBL/GenBank/DDBJ whole genome shotgun (WGS) entry which is preliminary data.</text>
</comment>
<feature type="domain" description="Helicase ATP-binding" evidence="1">
    <location>
        <begin position="228"/>
        <end position="376"/>
    </location>
</feature>
<dbReference type="EMBL" id="JACSQY010000006">
    <property type="protein sequence ID" value="MBD7908515.1"/>
    <property type="molecule type" value="Genomic_DNA"/>
</dbReference>
<evidence type="ECO:0000259" key="1">
    <source>
        <dbReference type="PROSITE" id="PS51192"/>
    </source>
</evidence>
<keyword evidence="4" id="KW-1185">Reference proteome</keyword>
<organism evidence="3 4">
    <name type="scientific">Sporosarcina gallistercoris</name>
    <dbReference type="NCBI Taxonomy" id="2762245"/>
    <lineage>
        <taxon>Bacteria</taxon>
        <taxon>Bacillati</taxon>
        <taxon>Bacillota</taxon>
        <taxon>Bacilli</taxon>
        <taxon>Bacillales</taxon>
        <taxon>Caryophanaceae</taxon>
        <taxon>Sporosarcina</taxon>
    </lineage>
</organism>
<dbReference type="Pfam" id="PF00271">
    <property type="entry name" value="Helicase_C"/>
    <property type="match status" value="1"/>
</dbReference>
<evidence type="ECO:0000259" key="2">
    <source>
        <dbReference type="PROSITE" id="PS51194"/>
    </source>
</evidence>
<evidence type="ECO:0000313" key="3">
    <source>
        <dbReference type="EMBL" id="MBD7908515.1"/>
    </source>
</evidence>
<dbReference type="InterPro" id="IPR014001">
    <property type="entry name" value="Helicase_ATP-bd"/>
</dbReference>
<dbReference type="InterPro" id="IPR027417">
    <property type="entry name" value="P-loop_NTPase"/>
</dbReference>
<dbReference type="Gene3D" id="3.30.870.10">
    <property type="entry name" value="Endonuclease Chain A"/>
    <property type="match status" value="1"/>
</dbReference>
<sequence>MNDIRLITHDLLHHIKGLADSADTIYIVTAFLMNSGVKEILSVLQQAALRKADIKILTGDYMSITQPDALLLLHRQLADAEIRMMESGGTSFHPKAYLFGSKTGDSVIVGSSNLSKSALGNGVEWNLHTPSSVDPMLFETAAAEFMKLFLSPATQEVNEEQILQYRERYERMNTRLPFSREWAKQEELEMTFGPSEEPTVVLERQETYEPVILTPRPAQKLALRSLDNTLLEERDKALVVLATGLGKTYLAAFFAQKFQRILFIAHREELLTQAMTSFRQVNPQRSCGLFNGFSKDIISDVVFASIQTLSMQRHLNTFERHDFDLIIVDECHHAMANSYERVLAHFSPKFLLGLTATPERLDNKDVYSLCDGNIAISVNFFEAIRNNWLSPFVYYGVFDKTDYSELKFRNNRYDEEGLLQLQIRTEYAEAVYDAWVERKQTRTIGFCSSVRQAQFLSKYFSQQGARSIALHGGSDRTIRMNARQQLQDGSLDILFTVDLFNEGVDIPAVDTLLFVRPTESPTVFTQQIGRGLRLANGKSHCVIIDLIGNYQTARRKFSVFIENDTIGNTTITGDVLTQPEQWEFNLETAVIDLLEAMKPKMSPKQALVHAYQELKLTLGRRPTYLEFHLKADADIEDVKRNFKAYPIFLKHADALTDLEVAVLETYKEWFVNVATTSMTKSYKMVLLHVMLKRGSLDWYKPITATEAAPGFHQYLTEKSYRLKDWHTKKGATLINYDENRMTKLIEDMPMTKWSGSYRGLITFVNRLFTIQIDPEEMHAEILFDWTRQICEGSLHMYFERKSK</sequence>
<name>A0ABR8PK49_9BACL</name>
<dbReference type="PANTHER" id="PTHR47396">
    <property type="entry name" value="TYPE I RESTRICTION ENZYME ECOKI R PROTEIN"/>
    <property type="match status" value="1"/>
</dbReference>
<keyword evidence="3" id="KW-0067">ATP-binding</keyword>
<reference evidence="3 4" key="1">
    <citation type="submission" date="2020-08" db="EMBL/GenBank/DDBJ databases">
        <title>A Genomic Blueprint of the Chicken Gut Microbiome.</title>
        <authorList>
            <person name="Gilroy R."/>
            <person name="Ravi A."/>
            <person name="Getino M."/>
            <person name="Pursley I."/>
            <person name="Horton D.L."/>
            <person name="Alikhan N.-F."/>
            <person name="Baker D."/>
            <person name="Gharbi K."/>
            <person name="Hall N."/>
            <person name="Watson M."/>
            <person name="Adriaenssens E.M."/>
            <person name="Foster-Nyarko E."/>
            <person name="Jarju S."/>
            <person name="Secka A."/>
            <person name="Antonio M."/>
            <person name="Oren A."/>
            <person name="Chaudhuri R."/>
            <person name="La Ragione R.M."/>
            <person name="Hildebrand F."/>
            <person name="Pallen M.J."/>
        </authorList>
    </citation>
    <scope>NUCLEOTIDE SEQUENCE [LARGE SCALE GENOMIC DNA]</scope>
    <source>
        <strain evidence="3 4">Sa3CUA8</strain>
    </source>
</reference>
<dbReference type="SMART" id="SM00487">
    <property type="entry name" value="DEXDc"/>
    <property type="match status" value="1"/>
</dbReference>
<dbReference type="SUPFAM" id="SSF52540">
    <property type="entry name" value="P-loop containing nucleoside triphosphate hydrolases"/>
    <property type="match status" value="1"/>
</dbReference>
<dbReference type="InterPro" id="IPR050742">
    <property type="entry name" value="Helicase_Restrict-Modif_Enz"/>
</dbReference>
<dbReference type="Gene3D" id="3.40.50.300">
    <property type="entry name" value="P-loop containing nucleotide triphosphate hydrolases"/>
    <property type="match status" value="2"/>
</dbReference>
<dbReference type="CDD" id="cd18032">
    <property type="entry name" value="DEXHc_RE_I_III_res"/>
    <property type="match status" value="1"/>
</dbReference>
<dbReference type="Pfam" id="PF13091">
    <property type="entry name" value="PLDc_2"/>
    <property type="match status" value="1"/>
</dbReference>
<dbReference type="SUPFAM" id="SSF56024">
    <property type="entry name" value="Phospholipase D/nuclease"/>
    <property type="match status" value="1"/>
</dbReference>
<keyword evidence="3" id="KW-0378">Hydrolase</keyword>
<keyword evidence="3" id="KW-0347">Helicase</keyword>
<keyword evidence="3" id="KW-0547">Nucleotide-binding</keyword>
<dbReference type="GO" id="GO:0004386">
    <property type="term" value="F:helicase activity"/>
    <property type="evidence" value="ECO:0007669"/>
    <property type="project" value="UniProtKB-KW"/>
</dbReference>
<dbReference type="SMART" id="SM00490">
    <property type="entry name" value="HELICc"/>
    <property type="match status" value="1"/>
</dbReference>